<keyword evidence="3 6" id="KW-0812">Transmembrane</keyword>
<dbReference type="SUPFAM" id="SSF103473">
    <property type="entry name" value="MFS general substrate transporter"/>
    <property type="match status" value="1"/>
</dbReference>
<dbReference type="InterPro" id="IPR020846">
    <property type="entry name" value="MFS_dom"/>
</dbReference>
<feature type="transmembrane region" description="Helical" evidence="6">
    <location>
        <begin position="333"/>
        <end position="354"/>
    </location>
</feature>
<protein>
    <submittedName>
        <fullName evidence="8">Major Facilitator Superfamily protein</fullName>
    </submittedName>
</protein>
<evidence type="ECO:0000256" key="5">
    <source>
        <dbReference type="ARBA" id="ARBA00023136"/>
    </source>
</evidence>
<dbReference type="STRING" id="246191.SAMN05660337_2927"/>
<comment type="subcellular location">
    <subcellularLocation>
        <location evidence="1">Cell membrane</location>
        <topology evidence="1">Multi-pass membrane protein</topology>
    </subcellularLocation>
</comment>
<accession>A0A1G9JSL7</accession>
<dbReference type="InterPro" id="IPR011701">
    <property type="entry name" value="MFS"/>
</dbReference>
<feature type="transmembrane region" description="Helical" evidence="6">
    <location>
        <begin position="34"/>
        <end position="52"/>
    </location>
</feature>
<evidence type="ECO:0000313" key="9">
    <source>
        <dbReference type="Proteomes" id="UP000199053"/>
    </source>
</evidence>
<keyword evidence="4 6" id="KW-1133">Transmembrane helix</keyword>
<feature type="transmembrane region" description="Helical" evidence="6">
    <location>
        <begin position="122"/>
        <end position="145"/>
    </location>
</feature>
<dbReference type="EMBL" id="FNGA01000004">
    <property type="protein sequence ID" value="SDL40266.1"/>
    <property type="molecule type" value="Genomic_DNA"/>
</dbReference>
<proteinExistence type="predicted"/>
<evidence type="ECO:0000256" key="1">
    <source>
        <dbReference type="ARBA" id="ARBA00004651"/>
    </source>
</evidence>
<feature type="transmembrane region" description="Helical" evidence="6">
    <location>
        <begin position="64"/>
        <end position="83"/>
    </location>
</feature>
<keyword evidence="9" id="KW-1185">Reference proteome</keyword>
<dbReference type="Proteomes" id="UP000199053">
    <property type="component" value="Unassembled WGS sequence"/>
</dbReference>
<evidence type="ECO:0000256" key="3">
    <source>
        <dbReference type="ARBA" id="ARBA00022692"/>
    </source>
</evidence>
<reference evidence="9" key="1">
    <citation type="submission" date="2016-10" db="EMBL/GenBank/DDBJ databases">
        <authorList>
            <person name="Varghese N."/>
            <person name="Submissions S."/>
        </authorList>
    </citation>
    <scope>NUCLEOTIDE SEQUENCE [LARGE SCALE GENOMIC DNA]</scope>
    <source>
        <strain evidence="9">DSM 16995</strain>
    </source>
</reference>
<feature type="transmembrane region" description="Helical" evidence="6">
    <location>
        <begin position="151"/>
        <end position="171"/>
    </location>
</feature>
<dbReference type="GO" id="GO:0005886">
    <property type="term" value="C:plasma membrane"/>
    <property type="evidence" value="ECO:0007669"/>
    <property type="project" value="UniProtKB-SubCell"/>
</dbReference>
<dbReference type="InterPro" id="IPR050189">
    <property type="entry name" value="MFS_Efflux_Transporters"/>
</dbReference>
<feature type="transmembrane region" description="Helical" evidence="6">
    <location>
        <begin position="238"/>
        <end position="256"/>
    </location>
</feature>
<keyword evidence="5 6" id="KW-0472">Membrane</keyword>
<feature type="transmembrane region" description="Helical" evidence="6">
    <location>
        <begin position="360"/>
        <end position="381"/>
    </location>
</feature>
<evidence type="ECO:0000256" key="2">
    <source>
        <dbReference type="ARBA" id="ARBA00022475"/>
    </source>
</evidence>
<dbReference type="Pfam" id="PF07690">
    <property type="entry name" value="MFS_1"/>
    <property type="match status" value="1"/>
</dbReference>
<dbReference type="GO" id="GO:0022857">
    <property type="term" value="F:transmembrane transporter activity"/>
    <property type="evidence" value="ECO:0007669"/>
    <property type="project" value="InterPro"/>
</dbReference>
<name>A0A1G9JSL7_9BACT</name>
<gene>
    <name evidence="8" type="ORF">SAMN05660337_2927</name>
</gene>
<feature type="transmembrane region" description="Helical" evidence="6">
    <location>
        <begin position="202"/>
        <end position="226"/>
    </location>
</feature>
<dbReference type="RefSeq" id="WP_092162388.1">
    <property type="nucleotide sequence ID" value="NZ_FNGA01000004.1"/>
</dbReference>
<evidence type="ECO:0000313" key="8">
    <source>
        <dbReference type="EMBL" id="SDL40266.1"/>
    </source>
</evidence>
<feature type="transmembrane region" description="Helical" evidence="6">
    <location>
        <begin position="268"/>
        <end position="290"/>
    </location>
</feature>
<evidence type="ECO:0000256" key="6">
    <source>
        <dbReference type="SAM" id="Phobius"/>
    </source>
</evidence>
<dbReference type="InterPro" id="IPR036259">
    <property type="entry name" value="MFS_trans_sf"/>
</dbReference>
<dbReference type="PROSITE" id="PS00216">
    <property type="entry name" value="SUGAR_TRANSPORT_1"/>
    <property type="match status" value="1"/>
</dbReference>
<dbReference type="InterPro" id="IPR005829">
    <property type="entry name" value="Sugar_transporter_CS"/>
</dbReference>
<dbReference type="PANTHER" id="PTHR43124:SF3">
    <property type="entry name" value="CHLORAMPHENICOL EFFLUX PUMP RV0191"/>
    <property type="match status" value="1"/>
</dbReference>
<sequence length="391" mass="41807">MLTTLSVVIWAGTSIFVPGLSTIAHDLNMNGSQLSLALTISLFSFAVTVLLVGPLSDAWGRKKFLVFGMILFTGGSIGCGVAQTINCFYLGRFLQGCAMGMIKVPVMAMVRDECPGFLAYKVFGLLGALTALIPVLAMLVGGLIIECFGWRSTFIVLSVAAAGSSVFSLFIPETLRPEDRLAHVNISNSFALYLKIVFSRQVLLVTSVLIFFAIFHGAYMFITPLAFAGDFKLSPTDFALYNIFTVGCMALGQFAATKAVVRFDPKKLYPGGAAIATLGGGLFIFLKFVIGMENAASFMCPLMFMAFSYGFIDPIGITSLFSRFRETAAMASAVFLSLFLIFQGAGSILSGLLLDAGFSTSSTMTFVIVPLGIILLVLAIAGRNSIHEPIL</sequence>
<dbReference type="OrthoDB" id="5525432at2"/>
<dbReference type="AlphaFoldDB" id="A0A1G9JSL7"/>
<organism evidence="8 9">
    <name type="scientific">Maridesulfovibrio ferrireducens</name>
    <dbReference type="NCBI Taxonomy" id="246191"/>
    <lineage>
        <taxon>Bacteria</taxon>
        <taxon>Pseudomonadati</taxon>
        <taxon>Thermodesulfobacteriota</taxon>
        <taxon>Desulfovibrionia</taxon>
        <taxon>Desulfovibrionales</taxon>
        <taxon>Desulfovibrionaceae</taxon>
        <taxon>Maridesulfovibrio</taxon>
    </lineage>
</organism>
<feature type="transmembrane region" description="Helical" evidence="6">
    <location>
        <begin position="89"/>
        <end position="110"/>
    </location>
</feature>
<dbReference type="PANTHER" id="PTHR43124">
    <property type="entry name" value="PURINE EFFLUX PUMP PBUE"/>
    <property type="match status" value="1"/>
</dbReference>
<dbReference type="PROSITE" id="PS50850">
    <property type="entry name" value="MFS"/>
    <property type="match status" value="1"/>
</dbReference>
<keyword evidence="2" id="KW-1003">Cell membrane</keyword>
<evidence type="ECO:0000259" key="7">
    <source>
        <dbReference type="PROSITE" id="PS50850"/>
    </source>
</evidence>
<feature type="domain" description="Major facilitator superfamily (MFS) profile" evidence="7">
    <location>
        <begin position="1"/>
        <end position="384"/>
    </location>
</feature>
<dbReference type="Gene3D" id="1.20.1720.10">
    <property type="entry name" value="Multidrug resistance protein D"/>
    <property type="match status" value="1"/>
</dbReference>
<evidence type="ECO:0000256" key="4">
    <source>
        <dbReference type="ARBA" id="ARBA00022989"/>
    </source>
</evidence>